<dbReference type="KEGG" id="rsi:Runsl_3481"/>
<comment type="subcellular location">
    <subcellularLocation>
        <location evidence="1">Cell outer membrane</location>
        <topology evidence="1">Multi-pass membrane protein</topology>
    </subcellularLocation>
</comment>
<dbReference type="InterPro" id="IPR036942">
    <property type="entry name" value="Beta-barrel_TonB_sf"/>
</dbReference>
<keyword evidence="7" id="KW-0675">Receptor</keyword>
<dbReference type="AlphaFoldDB" id="A0A7U3ZMA5"/>
<dbReference type="SUPFAM" id="SSF56935">
    <property type="entry name" value="Porins"/>
    <property type="match status" value="1"/>
</dbReference>
<evidence type="ECO:0000256" key="3">
    <source>
        <dbReference type="ARBA" id="ARBA00022452"/>
    </source>
</evidence>
<evidence type="ECO:0000256" key="1">
    <source>
        <dbReference type="ARBA" id="ARBA00004571"/>
    </source>
</evidence>
<evidence type="ECO:0000256" key="2">
    <source>
        <dbReference type="ARBA" id="ARBA00022448"/>
    </source>
</evidence>
<protein>
    <submittedName>
        <fullName evidence="7">TonB-dependent receptor plug</fullName>
    </submittedName>
</protein>
<reference evidence="7 8" key="2">
    <citation type="journal article" date="2012" name="Stand. Genomic Sci.">
        <title>Complete genome sequence of the aquatic bacterium Runella slithyformis type strain (LSU 4(T)).</title>
        <authorList>
            <person name="Copeland A."/>
            <person name="Zhang X."/>
            <person name="Misra M."/>
            <person name="Lapidus A."/>
            <person name="Nolan M."/>
            <person name="Lucas S."/>
            <person name="Deshpande S."/>
            <person name="Cheng J.F."/>
            <person name="Tapia R."/>
            <person name="Goodwin L.A."/>
            <person name="Pitluck S."/>
            <person name="Liolios K."/>
            <person name="Pagani I."/>
            <person name="Ivanova N."/>
            <person name="Mikhailova N."/>
            <person name="Pati A."/>
            <person name="Chen A."/>
            <person name="Palaniappan K."/>
            <person name="Land M."/>
            <person name="Hauser L."/>
            <person name="Pan C."/>
            <person name="Jeffries C.D."/>
            <person name="Detter J.C."/>
            <person name="Brambilla E.M."/>
            <person name="Rohde M."/>
            <person name="Djao O.D."/>
            <person name="Goker M."/>
            <person name="Sikorski J."/>
            <person name="Tindall B.J."/>
            <person name="Woyke T."/>
            <person name="Bristow J."/>
            <person name="Eisen J.A."/>
            <person name="Markowitz V."/>
            <person name="Hugenholtz P."/>
            <person name="Kyrpides N.C."/>
            <person name="Klenk H.P."/>
            <person name="Mavromatis K."/>
        </authorList>
    </citation>
    <scope>NUCLEOTIDE SEQUENCE [LARGE SCALE GENOMIC DNA]</scope>
    <source>
        <strain evidence="8">ATCC 29530 / DSM 19594 / LMG 11500 / NCIMB 11436 / LSU 4</strain>
    </source>
</reference>
<keyword evidence="3" id="KW-1134">Transmembrane beta strand</keyword>
<dbReference type="RefSeq" id="WP_013929149.1">
    <property type="nucleotide sequence ID" value="NC_015703.1"/>
</dbReference>
<dbReference type="Gene3D" id="2.40.170.20">
    <property type="entry name" value="TonB-dependent receptor, beta-barrel domain"/>
    <property type="match status" value="1"/>
</dbReference>
<accession>A0A7U3ZMA5</accession>
<evidence type="ECO:0000256" key="6">
    <source>
        <dbReference type="ARBA" id="ARBA00023237"/>
    </source>
</evidence>
<evidence type="ECO:0000313" key="7">
    <source>
        <dbReference type="EMBL" id="AEI49845.1"/>
    </source>
</evidence>
<dbReference type="InterPro" id="IPR039426">
    <property type="entry name" value="TonB-dep_rcpt-like"/>
</dbReference>
<dbReference type="SUPFAM" id="SSF49464">
    <property type="entry name" value="Carboxypeptidase regulatory domain-like"/>
    <property type="match status" value="1"/>
</dbReference>
<gene>
    <name evidence="7" type="ordered locus">Runsl_3481</name>
</gene>
<keyword evidence="8" id="KW-1185">Reference proteome</keyword>
<dbReference type="GO" id="GO:0044718">
    <property type="term" value="P:siderophore transmembrane transport"/>
    <property type="evidence" value="ECO:0007669"/>
    <property type="project" value="TreeGrafter"/>
</dbReference>
<sequence length="798" mass="88890">MQNNQKPKHPTGNLSIILFAHLFLLSFTHSLKAQTLTQTIRGVIVDKNIQTPIVGATVVLVGSNPIKGTITDAEGSFQLTQVPIGRQTIKITSMGYKEMLLNNVVVNAGKELIINVGLEEDITQLSEVTVRPIIEKDKPLNEMATVSARTFSVEETQRYAAAINDPARMATAYAGVIAADDGGNNIVIRGNAPNGLLWRMEGIDIPNPNHFSSLGAAGGGVSILSAQVLTNSDFMTGAFPAEYGNALSGVFDLKLRKGNNQKHEYTVQAGLLGLDVAAEGPFSKNYKGSYLINYRYSTLELLSKIGLPIGDFAQRFQDISYNISLPTAKFGKFTLFGFGGLSSTIGEPKADSTLWKTEGDKRYDEKFRSNTGAWGATHAINLSNKAFLKTVVLYSAYENGFQQKRYTNEYVLQPRYDESYRLSKLTVSSTLNYKLNARLVLRAGAIWSHQSYDLFRESWNGEQKKMERFLSSDGQTGTLQAYAQLNYKLSEKLTANLGVHTLALMLNNSRSVEPRGSLKWDLAPGQSLAFGYGMHSQMHPLALYFYSNQLTDAGVNYPNLNTGFTKAQHFVLSYDRLLNEHTRLKIETYYQSLYDVPVSADGQNAFSLLNVTDGFVLRRLANTGKGRNYGVEMTLERFLHNNFYYLLSGSLFTSEYTGSDNVWRSTRFDGGGAGNFLVGKEWLMGRSKNNVLGVNLKTTYVGGFRATPIDLAASRRKGETVLIENETNSQTLDAYFRSDIRVSWKRNRRGFTGTLSLDIQNVSNRQNIYGRYYDSNLDEIRIAYQLPLIPVLNYRIEF</sequence>
<dbReference type="Pfam" id="PF13715">
    <property type="entry name" value="CarbopepD_reg_2"/>
    <property type="match status" value="1"/>
</dbReference>
<dbReference type="EMBL" id="CP002859">
    <property type="protein sequence ID" value="AEI49845.1"/>
    <property type="molecule type" value="Genomic_DNA"/>
</dbReference>
<keyword evidence="6" id="KW-0998">Cell outer membrane</keyword>
<name>A0A7U3ZMA5_RUNSL</name>
<keyword evidence="4" id="KW-0812">Transmembrane</keyword>
<dbReference type="Proteomes" id="UP000000493">
    <property type="component" value="Chromosome"/>
</dbReference>
<dbReference type="Gene3D" id="2.60.40.1120">
    <property type="entry name" value="Carboxypeptidase-like, regulatory domain"/>
    <property type="match status" value="1"/>
</dbReference>
<dbReference type="GO" id="GO:0009279">
    <property type="term" value="C:cell outer membrane"/>
    <property type="evidence" value="ECO:0007669"/>
    <property type="project" value="UniProtKB-SubCell"/>
</dbReference>
<dbReference type="PANTHER" id="PTHR30069:SF57">
    <property type="entry name" value="TONB-DEPENDENT RECEPTOR"/>
    <property type="match status" value="1"/>
</dbReference>
<evidence type="ECO:0000313" key="8">
    <source>
        <dbReference type="Proteomes" id="UP000000493"/>
    </source>
</evidence>
<dbReference type="PANTHER" id="PTHR30069">
    <property type="entry name" value="TONB-DEPENDENT OUTER MEMBRANE RECEPTOR"/>
    <property type="match status" value="1"/>
</dbReference>
<reference evidence="8" key="1">
    <citation type="submission" date="2011-06" db="EMBL/GenBank/DDBJ databases">
        <title>The complete genome of chromosome of Runella slithyformis DSM 19594.</title>
        <authorList>
            <consortium name="US DOE Joint Genome Institute (JGI-PGF)"/>
            <person name="Lucas S."/>
            <person name="Han J."/>
            <person name="Lapidus A."/>
            <person name="Bruce D."/>
            <person name="Goodwin L."/>
            <person name="Pitluck S."/>
            <person name="Peters L."/>
            <person name="Kyrpides N."/>
            <person name="Mavromatis K."/>
            <person name="Ivanova N."/>
            <person name="Ovchinnikova G."/>
            <person name="Zhang X."/>
            <person name="Misra M."/>
            <person name="Detter J.C."/>
            <person name="Tapia R."/>
            <person name="Han C."/>
            <person name="Land M."/>
            <person name="Hauser L."/>
            <person name="Markowitz V."/>
            <person name="Cheng J.-F."/>
            <person name="Hugenholtz P."/>
            <person name="Woyke T."/>
            <person name="Wu D."/>
            <person name="Tindall B."/>
            <person name="Faehrich R."/>
            <person name="Brambilla E."/>
            <person name="Klenk H.-P."/>
            <person name="Eisen J.A."/>
        </authorList>
    </citation>
    <scope>NUCLEOTIDE SEQUENCE [LARGE SCALE GENOMIC DNA]</scope>
    <source>
        <strain evidence="8">ATCC 29530 / DSM 19594 / LMG 11500 / NCIMB 11436 / LSU 4</strain>
    </source>
</reference>
<keyword evidence="2" id="KW-0813">Transport</keyword>
<evidence type="ECO:0000256" key="4">
    <source>
        <dbReference type="ARBA" id="ARBA00022692"/>
    </source>
</evidence>
<evidence type="ECO:0000256" key="5">
    <source>
        <dbReference type="ARBA" id="ARBA00023136"/>
    </source>
</evidence>
<dbReference type="GO" id="GO:0015344">
    <property type="term" value="F:siderophore uptake transmembrane transporter activity"/>
    <property type="evidence" value="ECO:0007669"/>
    <property type="project" value="TreeGrafter"/>
</dbReference>
<organism evidence="7 8">
    <name type="scientific">Runella slithyformis (strain ATCC 29530 / DSM 19594 / LMG 11500 / NCIMB 11436 / LSU 4)</name>
    <dbReference type="NCBI Taxonomy" id="761193"/>
    <lineage>
        <taxon>Bacteria</taxon>
        <taxon>Pseudomonadati</taxon>
        <taxon>Bacteroidota</taxon>
        <taxon>Cytophagia</taxon>
        <taxon>Cytophagales</taxon>
        <taxon>Spirosomataceae</taxon>
        <taxon>Runella</taxon>
    </lineage>
</organism>
<keyword evidence="5" id="KW-0472">Membrane</keyword>
<proteinExistence type="predicted"/>
<dbReference type="InterPro" id="IPR008969">
    <property type="entry name" value="CarboxyPept-like_regulatory"/>
</dbReference>